<feature type="domain" description="Sporulation stage II protein D amidase enhancer LytB N-terminal" evidence="2">
    <location>
        <begin position="62"/>
        <end position="167"/>
    </location>
</feature>
<keyword evidence="4" id="KW-1185">Reference proteome</keyword>
<evidence type="ECO:0000313" key="3">
    <source>
        <dbReference type="EMBL" id="NBI30592.1"/>
    </source>
</evidence>
<dbReference type="Proteomes" id="UP000448943">
    <property type="component" value="Unassembled WGS sequence"/>
</dbReference>
<protein>
    <submittedName>
        <fullName evidence="3">Stage II sporulation protein D</fullName>
    </submittedName>
</protein>
<keyword evidence="1" id="KW-0812">Transmembrane</keyword>
<dbReference type="AlphaFoldDB" id="A0A6N9Q6W2"/>
<evidence type="ECO:0000313" key="4">
    <source>
        <dbReference type="Proteomes" id="UP000448943"/>
    </source>
</evidence>
<evidence type="ECO:0000256" key="1">
    <source>
        <dbReference type="SAM" id="Phobius"/>
    </source>
</evidence>
<dbReference type="InterPro" id="IPR014225">
    <property type="entry name" value="Spore_II_D_firmicutes"/>
</dbReference>
<organism evidence="3 4">
    <name type="scientific">Chengkuizengella marina</name>
    <dbReference type="NCBI Taxonomy" id="2507566"/>
    <lineage>
        <taxon>Bacteria</taxon>
        <taxon>Bacillati</taxon>
        <taxon>Bacillota</taxon>
        <taxon>Bacilli</taxon>
        <taxon>Bacillales</taxon>
        <taxon>Paenibacillaceae</taxon>
        <taxon>Chengkuizengella</taxon>
    </lineage>
</organism>
<dbReference type="Pfam" id="PF08486">
    <property type="entry name" value="SpoIID"/>
    <property type="match status" value="1"/>
</dbReference>
<accession>A0A6N9Q6W2</accession>
<gene>
    <name evidence="3" type="primary">spoIID</name>
    <name evidence="3" type="ORF">ERL59_16705</name>
</gene>
<dbReference type="InterPro" id="IPR013693">
    <property type="entry name" value="SpoIID/LytB_N"/>
</dbReference>
<dbReference type="PANTHER" id="PTHR30032">
    <property type="entry name" value="N-ACETYLMURAMOYL-L-ALANINE AMIDASE-RELATED"/>
    <property type="match status" value="1"/>
</dbReference>
<dbReference type="InterPro" id="IPR013486">
    <property type="entry name" value="SpoIID/LytB"/>
</dbReference>
<name>A0A6N9Q6W2_9BACL</name>
<dbReference type="NCBIfam" id="TIGR02870">
    <property type="entry name" value="spore_II_D"/>
    <property type="match status" value="1"/>
</dbReference>
<feature type="transmembrane region" description="Helical" evidence="1">
    <location>
        <begin position="6"/>
        <end position="29"/>
    </location>
</feature>
<dbReference type="EMBL" id="SIJB01000033">
    <property type="protein sequence ID" value="NBI30592.1"/>
    <property type="molecule type" value="Genomic_DNA"/>
</dbReference>
<dbReference type="GO" id="GO:0030435">
    <property type="term" value="P:sporulation resulting in formation of a cellular spore"/>
    <property type="evidence" value="ECO:0007669"/>
    <property type="project" value="InterPro"/>
</dbReference>
<proteinExistence type="predicted"/>
<dbReference type="RefSeq" id="WP_160647405.1">
    <property type="nucleotide sequence ID" value="NZ_SIJB01000033.1"/>
</dbReference>
<dbReference type="PANTHER" id="PTHR30032:SF4">
    <property type="entry name" value="AMIDASE ENHANCER"/>
    <property type="match status" value="1"/>
</dbReference>
<dbReference type="OrthoDB" id="9794671at2"/>
<sequence>MNIHRYILWFVLWAGVLLLASFIIPVILVDNDENSNKKITQDERNGIIEQENPIYVPIYLTNEKKIEVLPLERYVRGVIAAEMPIDFELEALKAQAIAARTYIIRRMVEQDFSNVPVKGAYVTDTVSHQVYISEDKLKQRWTGDVYEKNMEKINRAVIETRGLVATYEDHPINSTFFSTSNGYTENSEEYWNIELPYLRSVQSPWDAEISPKFKNTMVLSSKEFFNKLNINPVQPASTGQSLFKILEWTEGHRIKKIAIGDVILTGREVRERLGLSSSQFEMKMIDNQVQITSYGYGHGVGMSQWGANGMAMEGRTAQEILLYYYQGIEVQRVNPTL</sequence>
<dbReference type="NCBIfam" id="TIGR02669">
    <property type="entry name" value="SpoIID_LytB"/>
    <property type="match status" value="1"/>
</dbReference>
<comment type="caution">
    <text evidence="3">The sequence shown here is derived from an EMBL/GenBank/DDBJ whole genome shotgun (WGS) entry which is preliminary data.</text>
</comment>
<keyword evidence="1" id="KW-1133">Transmembrane helix</keyword>
<keyword evidence="1" id="KW-0472">Membrane</keyword>
<dbReference type="GO" id="GO:0030288">
    <property type="term" value="C:outer membrane-bounded periplasmic space"/>
    <property type="evidence" value="ECO:0007669"/>
    <property type="project" value="TreeGrafter"/>
</dbReference>
<reference evidence="3 4" key="1">
    <citation type="submission" date="2019-01" db="EMBL/GenBank/DDBJ databases">
        <title>Chengkuizengella sp. nov., isolated from deep-sea sediment of East Pacific Ocean.</title>
        <authorList>
            <person name="Yang J."/>
            <person name="Lai Q."/>
            <person name="Shao Z."/>
        </authorList>
    </citation>
    <scope>NUCLEOTIDE SEQUENCE [LARGE SCALE GENOMIC DNA]</scope>
    <source>
        <strain evidence="3 4">YPA3-1-1</strain>
    </source>
</reference>
<dbReference type="InterPro" id="IPR051922">
    <property type="entry name" value="Bact_Sporulation_Assoc"/>
</dbReference>
<evidence type="ECO:0000259" key="2">
    <source>
        <dbReference type="Pfam" id="PF08486"/>
    </source>
</evidence>